<protein>
    <submittedName>
        <fullName evidence="1">Uncharacterized protein</fullName>
    </submittedName>
</protein>
<reference evidence="1" key="1">
    <citation type="journal article" date="2023" name="Insect Mol. Biol.">
        <title>Genome sequencing provides insights into the evolution of gene families encoding plant cell wall-degrading enzymes in longhorned beetles.</title>
        <authorList>
            <person name="Shin N.R."/>
            <person name="Okamura Y."/>
            <person name="Kirsch R."/>
            <person name="Pauchet Y."/>
        </authorList>
    </citation>
    <scope>NUCLEOTIDE SEQUENCE</scope>
    <source>
        <strain evidence="1">MMC_N1</strain>
    </source>
</reference>
<gene>
    <name evidence="1" type="ORF">NQ317_017467</name>
</gene>
<dbReference type="EMBL" id="JAPWTJ010001712">
    <property type="protein sequence ID" value="KAJ8969847.1"/>
    <property type="molecule type" value="Genomic_DNA"/>
</dbReference>
<comment type="caution">
    <text evidence="1">The sequence shown here is derived from an EMBL/GenBank/DDBJ whole genome shotgun (WGS) entry which is preliminary data.</text>
</comment>
<accession>A0ABQ9J0P5</accession>
<evidence type="ECO:0000313" key="2">
    <source>
        <dbReference type="Proteomes" id="UP001162164"/>
    </source>
</evidence>
<dbReference type="Proteomes" id="UP001162164">
    <property type="component" value="Unassembled WGS sequence"/>
</dbReference>
<sequence>MFNDFAIITLALNSGIWGKCNMFKFKKILKNSCKKGKLILSIGVVLGHKLCSLLITCEIKSNMNF</sequence>
<name>A0ABQ9J0P5_9CUCU</name>
<organism evidence="1 2">
    <name type="scientific">Molorchus minor</name>
    <dbReference type="NCBI Taxonomy" id="1323400"/>
    <lineage>
        <taxon>Eukaryota</taxon>
        <taxon>Metazoa</taxon>
        <taxon>Ecdysozoa</taxon>
        <taxon>Arthropoda</taxon>
        <taxon>Hexapoda</taxon>
        <taxon>Insecta</taxon>
        <taxon>Pterygota</taxon>
        <taxon>Neoptera</taxon>
        <taxon>Endopterygota</taxon>
        <taxon>Coleoptera</taxon>
        <taxon>Polyphaga</taxon>
        <taxon>Cucujiformia</taxon>
        <taxon>Chrysomeloidea</taxon>
        <taxon>Cerambycidae</taxon>
        <taxon>Lamiinae</taxon>
        <taxon>Monochamini</taxon>
        <taxon>Molorchus</taxon>
    </lineage>
</organism>
<keyword evidence="2" id="KW-1185">Reference proteome</keyword>
<proteinExistence type="predicted"/>
<evidence type="ECO:0000313" key="1">
    <source>
        <dbReference type="EMBL" id="KAJ8969847.1"/>
    </source>
</evidence>